<evidence type="ECO:0000256" key="2">
    <source>
        <dbReference type="ARBA" id="ARBA00013147"/>
    </source>
</evidence>
<dbReference type="AlphaFoldDB" id="A0A2T1GIZ1"/>
<evidence type="ECO:0000313" key="13">
    <source>
        <dbReference type="EMBL" id="PSB57703.1"/>
    </source>
</evidence>
<feature type="domain" description="Prephenate dehydratase" evidence="11">
    <location>
        <begin position="4"/>
        <end position="186"/>
    </location>
</feature>
<dbReference type="GO" id="GO:0005737">
    <property type="term" value="C:cytoplasm"/>
    <property type="evidence" value="ECO:0007669"/>
    <property type="project" value="TreeGrafter"/>
</dbReference>
<comment type="caution">
    <text evidence="13">The sequence shown here is derived from an EMBL/GenBank/DDBJ whole genome shotgun (WGS) entry which is preliminary data.</text>
</comment>
<evidence type="ECO:0000256" key="10">
    <source>
        <dbReference type="RuleBase" id="RU361254"/>
    </source>
</evidence>
<dbReference type="Pfam" id="PF01842">
    <property type="entry name" value="ACT"/>
    <property type="match status" value="1"/>
</dbReference>
<evidence type="ECO:0000256" key="3">
    <source>
        <dbReference type="ARBA" id="ARBA00021872"/>
    </source>
</evidence>
<dbReference type="PANTHER" id="PTHR21022:SF19">
    <property type="entry name" value="PREPHENATE DEHYDRATASE-RELATED"/>
    <property type="match status" value="1"/>
</dbReference>
<reference evidence="13 14" key="1">
    <citation type="submission" date="2018-03" db="EMBL/GenBank/DDBJ databases">
        <title>The ancient ancestry and fast evolution of plastids.</title>
        <authorList>
            <person name="Moore K.R."/>
            <person name="Magnabosco C."/>
            <person name="Momper L."/>
            <person name="Gold D.A."/>
            <person name="Bosak T."/>
            <person name="Fournier G.P."/>
        </authorList>
    </citation>
    <scope>NUCLEOTIDE SEQUENCE [LARGE SCALE GENOMIC DNA]</scope>
    <source>
        <strain evidence="13 14">CCALA 037</strain>
    </source>
</reference>
<dbReference type="OrthoDB" id="9802281at2"/>
<feature type="domain" description="ACT" evidence="12">
    <location>
        <begin position="197"/>
        <end position="273"/>
    </location>
</feature>
<dbReference type="InterPro" id="IPR018528">
    <property type="entry name" value="Preph_deHydtase_CS"/>
</dbReference>
<dbReference type="Gene3D" id="3.30.70.260">
    <property type="match status" value="1"/>
</dbReference>
<dbReference type="SUPFAM" id="SSF53850">
    <property type="entry name" value="Periplasmic binding protein-like II"/>
    <property type="match status" value="1"/>
</dbReference>
<dbReference type="RefSeq" id="WP_106302228.1">
    <property type="nucleotide sequence ID" value="NZ_PVWO01000065.1"/>
</dbReference>
<feature type="site" description="Essential for prephenate dehydratase activity" evidence="9">
    <location>
        <position position="179"/>
    </location>
</feature>
<dbReference type="PROSITE" id="PS00858">
    <property type="entry name" value="PREPHENATE_DEHYDR_2"/>
    <property type="match status" value="1"/>
</dbReference>
<dbReference type="SUPFAM" id="SSF55021">
    <property type="entry name" value="ACT-like"/>
    <property type="match status" value="1"/>
</dbReference>
<dbReference type="InterPro" id="IPR008242">
    <property type="entry name" value="Chor_mutase/pphenate_deHydtase"/>
</dbReference>
<comment type="catalytic activity">
    <reaction evidence="8 10">
        <text>prephenate + H(+) = 3-phenylpyruvate + CO2 + H2O</text>
        <dbReference type="Rhea" id="RHEA:21648"/>
        <dbReference type="ChEBI" id="CHEBI:15377"/>
        <dbReference type="ChEBI" id="CHEBI:15378"/>
        <dbReference type="ChEBI" id="CHEBI:16526"/>
        <dbReference type="ChEBI" id="CHEBI:18005"/>
        <dbReference type="ChEBI" id="CHEBI:29934"/>
        <dbReference type="EC" id="4.2.1.51"/>
    </reaction>
</comment>
<keyword evidence="6 10" id="KW-0584">Phenylalanine biosynthesis</keyword>
<evidence type="ECO:0000256" key="4">
    <source>
        <dbReference type="ARBA" id="ARBA00022605"/>
    </source>
</evidence>
<dbReference type="PIRSF" id="PIRSF001500">
    <property type="entry name" value="Chor_mut_pdt_Ppr"/>
    <property type="match status" value="1"/>
</dbReference>
<dbReference type="InterPro" id="IPR045865">
    <property type="entry name" value="ACT-like_dom_sf"/>
</dbReference>
<proteinExistence type="predicted"/>
<dbReference type="InterPro" id="IPR002912">
    <property type="entry name" value="ACT_dom"/>
</dbReference>
<dbReference type="PROSITE" id="PS51671">
    <property type="entry name" value="ACT"/>
    <property type="match status" value="1"/>
</dbReference>
<evidence type="ECO:0000256" key="7">
    <source>
        <dbReference type="ARBA" id="ARBA00023239"/>
    </source>
</evidence>
<evidence type="ECO:0000256" key="1">
    <source>
        <dbReference type="ARBA" id="ARBA00004741"/>
    </source>
</evidence>
<dbReference type="CDD" id="cd13630">
    <property type="entry name" value="PBP2_PDT_1"/>
    <property type="match status" value="1"/>
</dbReference>
<keyword evidence="14" id="KW-1185">Reference proteome</keyword>
<keyword evidence="7 10" id="KW-0456">Lyase</keyword>
<name>A0A2T1GIZ1_9CYAN</name>
<keyword evidence="5 10" id="KW-0057">Aromatic amino acid biosynthesis</keyword>
<protein>
    <recommendedName>
        <fullName evidence="3 10">Prephenate dehydratase</fullName>
        <shortName evidence="10">PDT</shortName>
        <ecNumber evidence="2 10">4.2.1.51</ecNumber>
    </recommendedName>
</protein>
<dbReference type="UniPathway" id="UPA00121">
    <property type="reaction ID" value="UER00345"/>
</dbReference>
<dbReference type="Proteomes" id="UP000238937">
    <property type="component" value="Unassembled WGS sequence"/>
</dbReference>
<evidence type="ECO:0000313" key="14">
    <source>
        <dbReference type="Proteomes" id="UP000238937"/>
    </source>
</evidence>
<dbReference type="InterPro" id="IPR001086">
    <property type="entry name" value="Preph_deHydtase"/>
</dbReference>
<dbReference type="EC" id="4.2.1.51" evidence="2 10"/>
<gene>
    <name evidence="10" type="primary">pheA</name>
    <name evidence="13" type="ORF">C7B77_07405</name>
</gene>
<dbReference type="CDD" id="cd04905">
    <property type="entry name" value="ACT_CM-PDT"/>
    <property type="match status" value="1"/>
</dbReference>
<keyword evidence="4 10" id="KW-0028">Amino-acid biosynthesis</keyword>
<accession>A0A2T1GIZ1</accession>
<organism evidence="13 14">
    <name type="scientific">Chamaesiphon polymorphus CCALA 037</name>
    <dbReference type="NCBI Taxonomy" id="2107692"/>
    <lineage>
        <taxon>Bacteria</taxon>
        <taxon>Bacillati</taxon>
        <taxon>Cyanobacteriota</taxon>
        <taxon>Cyanophyceae</taxon>
        <taxon>Gomontiellales</taxon>
        <taxon>Chamaesiphonaceae</taxon>
        <taxon>Chamaesiphon</taxon>
    </lineage>
</organism>
<evidence type="ECO:0000256" key="5">
    <source>
        <dbReference type="ARBA" id="ARBA00023141"/>
    </source>
</evidence>
<sequence>MTLEIGHLGPTGTYSEAAALAYARAKLAGVELCLQPYPNIAQTLKAVAAKEVALAIVPVENSIEGGVTMTADTIWQLVANLQIQQAIVLPIHHALVSVAKDLSQIETVYSHPQALSQCQLWLQQHLPHAVRIADNSTTAALATLAANPQSAAISSVRAANLYELPVLVRSINDYPDNQTKFWAISLQPTIAGNCTSVAFSLRSNTPGGLVTALGFFANRGLNLSRVESRPSKRSLGDYLFFIDIETDRHNCRELKSALADLDAYAETVKNFGSYDTTVIEVI</sequence>
<evidence type="ECO:0000256" key="8">
    <source>
        <dbReference type="ARBA" id="ARBA00047848"/>
    </source>
</evidence>
<dbReference type="PROSITE" id="PS51171">
    <property type="entry name" value="PREPHENATE_DEHYDR_3"/>
    <property type="match status" value="1"/>
</dbReference>
<dbReference type="GO" id="GO:0004664">
    <property type="term" value="F:prephenate dehydratase activity"/>
    <property type="evidence" value="ECO:0007669"/>
    <property type="project" value="UniProtKB-UniRule"/>
</dbReference>
<comment type="pathway">
    <text evidence="1 10">Amino-acid biosynthesis; L-phenylalanine biosynthesis; phenylpyruvate from prephenate: step 1/1.</text>
</comment>
<dbReference type="Pfam" id="PF00800">
    <property type="entry name" value="PDT"/>
    <property type="match status" value="1"/>
</dbReference>
<dbReference type="EMBL" id="PVWO01000065">
    <property type="protein sequence ID" value="PSB57703.1"/>
    <property type="molecule type" value="Genomic_DNA"/>
</dbReference>
<evidence type="ECO:0000259" key="12">
    <source>
        <dbReference type="PROSITE" id="PS51671"/>
    </source>
</evidence>
<evidence type="ECO:0000256" key="9">
    <source>
        <dbReference type="PIRSR" id="PIRSR001500-2"/>
    </source>
</evidence>
<dbReference type="Gene3D" id="3.40.190.10">
    <property type="entry name" value="Periplasmic binding protein-like II"/>
    <property type="match status" value="2"/>
</dbReference>
<dbReference type="GO" id="GO:0009094">
    <property type="term" value="P:L-phenylalanine biosynthetic process"/>
    <property type="evidence" value="ECO:0007669"/>
    <property type="project" value="UniProtKB-UniPathway"/>
</dbReference>
<evidence type="ECO:0000256" key="6">
    <source>
        <dbReference type="ARBA" id="ARBA00023222"/>
    </source>
</evidence>
<evidence type="ECO:0000259" key="11">
    <source>
        <dbReference type="PROSITE" id="PS51171"/>
    </source>
</evidence>
<dbReference type="NCBIfam" id="NF008865">
    <property type="entry name" value="PRK11898.1"/>
    <property type="match status" value="1"/>
</dbReference>
<dbReference type="PANTHER" id="PTHR21022">
    <property type="entry name" value="PREPHENATE DEHYDRATASE P PROTEIN"/>
    <property type="match status" value="1"/>
</dbReference>